<feature type="domain" description="SusD-like N-terminal" evidence="7">
    <location>
        <begin position="73"/>
        <end position="219"/>
    </location>
</feature>
<dbReference type="InterPro" id="IPR012944">
    <property type="entry name" value="SusD_RagB_dom"/>
</dbReference>
<name>A0A4Q1D607_9BACT</name>
<feature type="domain" description="RagB/SusD" evidence="6">
    <location>
        <begin position="334"/>
        <end position="454"/>
    </location>
</feature>
<dbReference type="InterPro" id="IPR033985">
    <property type="entry name" value="SusD-like_N"/>
</dbReference>
<dbReference type="SUPFAM" id="SSF48452">
    <property type="entry name" value="TPR-like"/>
    <property type="match status" value="1"/>
</dbReference>
<protein>
    <submittedName>
        <fullName evidence="8">RagB/SusD family nutrient uptake outer membrane protein</fullName>
    </submittedName>
</protein>
<dbReference type="RefSeq" id="WP_129004111.1">
    <property type="nucleotide sequence ID" value="NZ_SDHZ01000002.1"/>
</dbReference>
<keyword evidence="3" id="KW-0732">Signal</keyword>
<dbReference type="Gene3D" id="1.25.40.390">
    <property type="match status" value="2"/>
</dbReference>
<evidence type="ECO:0000256" key="2">
    <source>
        <dbReference type="ARBA" id="ARBA00006275"/>
    </source>
</evidence>
<dbReference type="GO" id="GO:0009279">
    <property type="term" value="C:cell outer membrane"/>
    <property type="evidence" value="ECO:0007669"/>
    <property type="project" value="UniProtKB-SubCell"/>
</dbReference>
<evidence type="ECO:0000256" key="4">
    <source>
        <dbReference type="ARBA" id="ARBA00023136"/>
    </source>
</evidence>
<evidence type="ECO:0000256" key="1">
    <source>
        <dbReference type="ARBA" id="ARBA00004442"/>
    </source>
</evidence>
<evidence type="ECO:0000256" key="3">
    <source>
        <dbReference type="ARBA" id="ARBA00022729"/>
    </source>
</evidence>
<evidence type="ECO:0000259" key="6">
    <source>
        <dbReference type="Pfam" id="PF07980"/>
    </source>
</evidence>
<dbReference type="EMBL" id="SDHZ01000002">
    <property type="protein sequence ID" value="RXK83121.1"/>
    <property type="molecule type" value="Genomic_DNA"/>
</dbReference>
<organism evidence="8 9">
    <name type="scientific">Filimonas effusa</name>
    <dbReference type="NCBI Taxonomy" id="2508721"/>
    <lineage>
        <taxon>Bacteria</taxon>
        <taxon>Pseudomonadati</taxon>
        <taxon>Bacteroidota</taxon>
        <taxon>Chitinophagia</taxon>
        <taxon>Chitinophagales</taxon>
        <taxon>Chitinophagaceae</taxon>
        <taxon>Filimonas</taxon>
    </lineage>
</organism>
<dbReference type="Pfam" id="PF07980">
    <property type="entry name" value="SusD_RagB"/>
    <property type="match status" value="1"/>
</dbReference>
<evidence type="ECO:0000313" key="9">
    <source>
        <dbReference type="Proteomes" id="UP000290545"/>
    </source>
</evidence>
<gene>
    <name evidence="8" type="ORF">ESB13_13445</name>
</gene>
<proteinExistence type="inferred from homology"/>
<dbReference type="OrthoDB" id="697229at2"/>
<evidence type="ECO:0000256" key="5">
    <source>
        <dbReference type="ARBA" id="ARBA00023237"/>
    </source>
</evidence>
<keyword evidence="9" id="KW-1185">Reference proteome</keyword>
<comment type="similarity">
    <text evidence="2">Belongs to the SusD family.</text>
</comment>
<reference evidence="8 9" key="1">
    <citation type="submission" date="2019-01" db="EMBL/GenBank/DDBJ databases">
        <title>Filimonas sp. strain TTM-71.</title>
        <authorList>
            <person name="Chen W.-M."/>
        </authorList>
    </citation>
    <scope>NUCLEOTIDE SEQUENCE [LARGE SCALE GENOMIC DNA]</scope>
    <source>
        <strain evidence="8 9">TTM-71</strain>
    </source>
</reference>
<dbReference type="Pfam" id="PF14322">
    <property type="entry name" value="SusD-like_3"/>
    <property type="match status" value="1"/>
</dbReference>
<dbReference type="InterPro" id="IPR011990">
    <property type="entry name" value="TPR-like_helical_dom_sf"/>
</dbReference>
<evidence type="ECO:0000259" key="7">
    <source>
        <dbReference type="Pfam" id="PF14322"/>
    </source>
</evidence>
<sequence>MKKYFCFLILIAFASCRKYVEIDQIGKKTLKTTADFRYVMNDNSTLEYGYGLCLFSGDDLSITDVTRVNGMLDYQRNTYTWAAKYYTEAQSDADWDRNYKIIYTCNEILGGVLSSENGTDKDKYQIYGEALVHRAYAYLNLVNIYAKQYDAGTASSDLGVPLLLTPDLYANLTRASVQRVYDQITGDLLASVSMLPATPDFNVRPAKVSAYALLARTYLNTRDFVKAGAYADSALKLQNTLLDLNSYVTGGQSYPLRLVNPEIMLSKLVTGSYTAMSLSDKLLQTLGTKDLRYQFFTKPGNSFSGSFSASFTGRAYWGYRVTNEGILIGPDVPEMMLIKAEAAARAGDASGAMSLVNSLRQKRFSTADYTALTAANAADALVKVCEERQREFFGRGFRWFDQRRYSKDNNTSLVTTVTRTFNNVTYTLEPGSNRYTFPIGDKYILFNPEIQQNER</sequence>
<evidence type="ECO:0000313" key="8">
    <source>
        <dbReference type="EMBL" id="RXK83121.1"/>
    </source>
</evidence>
<accession>A0A4Q1D607</accession>
<dbReference type="PROSITE" id="PS51257">
    <property type="entry name" value="PROKAR_LIPOPROTEIN"/>
    <property type="match status" value="1"/>
</dbReference>
<keyword evidence="4" id="KW-0472">Membrane</keyword>
<keyword evidence="5" id="KW-0998">Cell outer membrane</keyword>
<comment type="caution">
    <text evidence="8">The sequence shown here is derived from an EMBL/GenBank/DDBJ whole genome shotgun (WGS) entry which is preliminary data.</text>
</comment>
<dbReference type="AlphaFoldDB" id="A0A4Q1D607"/>
<dbReference type="Proteomes" id="UP000290545">
    <property type="component" value="Unassembled WGS sequence"/>
</dbReference>
<comment type="subcellular location">
    <subcellularLocation>
        <location evidence="1">Cell outer membrane</location>
    </subcellularLocation>
</comment>